<protein>
    <submittedName>
        <fullName evidence="1">Potassium-transporting ATPase subunit F</fullName>
    </submittedName>
</protein>
<name>A0ABM7VAW1_9BACT</name>
<dbReference type="InterPro" id="IPR019587">
    <property type="entry name" value="Polyketide_cyclase/dehydratase"/>
</dbReference>
<dbReference type="Gene3D" id="3.30.530.20">
    <property type="match status" value="1"/>
</dbReference>
<evidence type="ECO:0000313" key="1">
    <source>
        <dbReference type="EMBL" id="BDC97817.1"/>
    </source>
</evidence>
<organism evidence="1 2">
    <name type="scientific">Persicobacter psychrovividus</name>
    <dbReference type="NCBI Taxonomy" id="387638"/>
    <lineage>
        <taxon>Bacteria</taxon>
        <taxon>Pseudomonadati</taxon>
        <taxon>Bacteroidota</taxon>
        <taxon>Cytophagia</taxon>
        <taxon>Cytophagales</taxon>
        <taxon>Persicobacteraceae</taxon>
        <taxon>Persicobacter</taxon>
    </lineage>
</organism>
<dbReference type="InterPro" id="IPR023393">
    <property type="entry name" value="START-like_dom_sf"/>
</dbReference>
<dbReference type="SUPFAM" id="SSF55961">
    <property type="entry name" value="Bet v1-like"/>
    <property type="match status" value="1"/>
</dbReference>
<keyword evidence="2" id="KW-1185">Reference proteome</keyword>
<evidence type="ECO:0000313" key="2">
    <source>
        <dbReference type="Proteomes" id="UP001354989"/>
    </source>
</evidence>
<dbReference type="RefSeq" id="WP_338397368.1">
    <property type="nucleotide sequence ID" value="NZ_AP025292.1"/>
</dbReference>
<reference evidence="1 2" key="1">
    <citation type="submission" date="2021-12" db="EMBL/GenBank/DDBJ databases">
        <title>Genome sequencing of bacteria with rrn-lacking chromosome and rrn-plasmid.</title>
        <authorList>
            <person name="Anda M."/>
            <person name="Iwasaki W."/>
        </authorList>
    </citation>
    <scope>NUCLEOTIDE SEQUENCE [LARGE SCALE GENOMIC DNA]</scope>
    <source>
        <strain evidence="1 2">NBRC 101262</strain>
    </source>
</reference>
<gene>
    <name evidence="1" type="ORF">PEPS_00980</name>
</gene>
<dbReference type="CDD" id="cd07818">
    <property type="entry name" value="SRPBCC_1"/>
    <property type="match status" value="1"/>
</dbReference>
<dbReference type="EMBL" id="AP025292">
    <property type="protein sequence ID" value="BDC97817.1"/>
    <property type="molecule type" value="Genomic_DNA"/>
</dbReference>
<accession>A0ABM7VAW1</accession>
<sequence length="180" mass="20391">MKTFFKSILIIVLVIIAFPLVTGLFIEKDYAVEKQIKINRPVAEVFDYVVHIKHLQEEWGTWVDKDPNAQHTYTGTDGTVGFTASWKSENPDVGAGTQEITNIIPNERVDIEISFTEPFESKSPVYFTTEAQDGGTLVKWGMKGHMPYPTNSLLLFMDLEQMIGKDFQEGLGNLKEVMEQ</sequence>
<dbReference type="Proteomes" id="UP001354989">
    <property type="component" value="Chromosome"/>
</dbReference>
<dbReference type="Pfam" id="PF10604">
    <property type="entry name" value="Polyketide_cyc2"/>
    <property type="match status" value="1"/>
</dbReference>
<proteinExistence type="predicted"/>